<organism evidence="3 4">
    <name type="scientific">Podarcis muralis</name>
    <name type="common">Wall lizard</name>
    <name type="synonym">Lacerta muralis</name>
    <dbReference type="NCBI Taxonomy" id="64176"/>
    <lineage>
        <taxon>Eukaryota</taxon>
        <taxon>Metazoa</taxon>
        <taxon>Chordata</taxon>
        <taxon>Craniata</taxon>
        <taxon>Vertebrata</taxon>
        <taxon>Euteleostomi</taxon>
        <taxon>Lepidosauria</taxon>
        <taxon>Squamata</taxon>
        <taxon>Bifurcata</taxon>
        <taxon>Unidentata</taxon>
        <taxon>Episquamata</taxon>
        <taxon>Laterata</taxon>
        <taxon>Lacertibaenia</taxon>
        <taxon>Lacertidae</taxon>
        <taxon>Podarcis</taxon>
    </lineage>
</organism>
<dbReference type="PANTHER" id="PTHR31203:SF1">
    <property type="entry name" value="BETA-KERATIN-RELATED PROTEIN-RELATED"/>
    <property type="match status" value="1"/>
</dbReference>
<evidence type="ECO:0000256" key="2">
    <source>
        <dbReference type="ARBA" id="ARBA00022744"/>
    </source>
</evidence>
<dbReference type="Pfam" id="PF02422">
    <property type="entry name" value="Keratin"/>
    <property type="match status" value="1"/>
</dbReference>
<reference evidence="3" key="3">
    <citation type="submission" date="2025-09" db="UniProtKB">
        <authorList>
            <consortium name="Ensembl"/>
        </authorList>
    </citation>
    <scope>IDENTIFICATION</scope>
</reference>
<reference evidence="3 4" key="1">
    <citation type="journal article" date="2019" name="Proc. Natl. Acad. Sci. U.S.A.">
        <title>Regulatory changes in pterin and carotenoid genes underlie balanced color polymorphisms in the wall lizard.</title>
        <authorList>
            <person name="Andrade P."/>
            <person name="Pinho C."/>
            <person name="Perez I de Lanuza G."/>
            <person name="Afonso S."/>
            <person name="Brejcha J."/>
            <person name="Rubin C.J."/>
            <person name="Wallerman O."/>
            <person name="Pereira P."/>
            <person name="Sabatino S.J."/>
            <person name="Bellati A."/>
            <person name="Pellitteri-Rosa D."/>
            <person name="Bosakova Z."/>
            <person name="Bunikis I."/>
            <person name="Carretero M.A."/>
            <person name="Feiner N."/>
            <person name="Marsik P."/>
            <person name="Pauperio F."/>
            <person name="Salvi D."/>
            <person name="Soler L."/>
            <person name="While G.M."/>
            <person name="Uller T."/>
            <person name="Font E."/>
            <person name="Andersson L."/>
            <person name="Carneiro M."/>
        </authorList>
    </citation>
    <scope>NUCLEOTIDE SEQUENCE</scope>
</reference>
<dbReference type="InterPro" id="IPR003461">
    <property type="entry name" value="Keratin"/>
</dbReference>
<evidence type="ECO:0000313" key="3">
    <source>
        <dbReference type="Ensembl" id="ENSPMRP00000031831.1"/>
    </source>
</evidence>
<comment type="similarity">
    <text evidence="1">Belongs to the avian keratin family.</text>
</comment>
<protein>
    <recommendedName>
        <fullName evidence="5">Keratin</fullName>
    </recommendedName>
</protein>
<keyword evidence="2" id="KW-0416">Keratin</keyword>
<keyword evidence="4" id="KW-1185">Reference proteome</keyword>
<evidence type="ECO:0008006" key="5">
    <source>
        <dbReference type="Google" id="ProtNLM"/>
    </source>
</evidence>
<dbReference type="PANTHER" id="PTHR31203">
    <property type="entry name" value="BETA-KERATIN-RELATED PROTEIN-RELATED"/>
    <property type="match status" value="1"/>
</dbReference>
<dbReference type="Proteomes" id="UP000472272">
    <property type="component" value="Chromosome 16"/>
</dbReference>
<dbReference type="Ensembl" id="ENSPMRT00000033761.1">
    <property type="protein sequence ID" value="ENSPMRP00000031831.1"/>
    <property type="gene ID" value="ENSPMRG00000020616.1"/>
</dbReference>
<name>A0A670K4W2_PODMU</name>
<proteinExistence type="inferred from homology"/>
<evidence type="ECO:0000313" key="4">
    <source>
        <dbReference type="Proteomes" id="UP000472272"/>
    </source>
</evidence>
<dbReference type="GO" id="GO:0005882">
    <property type="term" value="C:intermediate filament"/>
    <property type="evidence" value="ECO:0007669"/>
    <property type="project" value="UniProtKB-KW"/>
</dbReference>
<accession>A0A670K4W2</accession>
<dbReference type="GeneTree" id="ENSGT00960000186896"/>
<evidence type="ECO:0000256" key="1">
    <source>
        <dbReference type="ARBA" id="ARBA00008702"/>
    </source>
</evidence>
<reference evidence="3" key="2">
    <citation type="submission" date="2025-08" db="UniProtKB">
        <authorList>
            <consortium name="Ensembl"/>
        </authorList>
    </citation>
    <scope>IDENTIFICATION</scope>
</reference>
<dbReference type="AlphaFoldDB" id="A0A670K4W2"/>
<sequence length="116" mass="11877">MEWGPGVREVLVCPDRFICAHVLSGPPSACINMALCNYSCNSLLGVVPGVPQSCMSQIPPSEVTVQPPPIVVTIPGPILSSSCQPLAIGGYSPCASGYGLCCPGMLSLSWGVGCVV</sequence>
<dbReference type="GO" id="GO:0005200">
    <property type="term" value="F:structural constituent of cytoskeleton"/>
    <property type="evidence" value="ECO:0007669"/>
    <property type="project" value="InterPro"/>
</dbReference>